<dbReference type="PROSITE" id="PS00282">
    <property type="entry name" value="KAZAL_1"/>
    <property type="match status" value="1"/>
</dbReference>
<evidence type="ECO:0000256" key="2">
    <source>
        <dbReference type="ARBA" id="ARBA00022900"/>
    </source>
</evidence>
<dbReference type="Pfam" id="PF00050">
    <property type="entry name" value="Kazal_1"/>
    <property type="match status" value="1"/>
</dbReference>
<dbReference type="PANTHER" id="PTHR21312">
    <property type="entry name" value="SERINE PROTEASE INHIBITOR"/>
    <property type="match status" value="1"/>
</dbReference>
<keyword evidence="3" id="KW-1015">Disulfide bond</keyword>
<dbReference type="SMART" id="SM00280">
    <property type="entry name" value="KAZAL"/>
    <property type="match status" value="1"/>
</dbReference>
<reference evidence="5 6" key="1">
    <citation type="submission" date="2009-12" db="EMBL/GenBank/DDBJ databases">
        <title>The Genome Sequence of Anolis carolinensis (Green Anole Lizard).</title>
        <authorList>
            <consortium name="The Genome Sequencing Platform"/>
            <person name="Di Palma F."/>
            <person name="Alfoldi J."/>
            <person name="Heiman D."/>
            <person name="Young S."/>
            <person name="Grabherr M."/>
            <person name="Johnson J."/>
            <person name="Lander E.S."/>
            <person name="Lindblad-Toh K."/>
        </authorList>
    </citation>
    <scope>NUCLEOTIDE SEQUENCE [LARGE SCALE GENOMIC DNA]</scope>
    <source>
        <strain evidence="5 6">JBL SC #1</strain>
    </source>
</reference>
<dbReference type="AlphaFoldDB" id="G1KY96"/>
<protein>
    <recommendedName>
        <fullName evidence="4">Kazal-like domain-containing protein</fullName>
    </recommendedName>
</protein>
<dbReference type="Gene3D" id="3.30.60.30">
    <property type="match status" value="1"/>
</dbReference>
<keyword evidence="6" id="KW-1185">Reference proteome</keyword>
<feature type="domain" description="Kazal-like" evidence="4">
    <location>
        <begin position="1"/>
        <end position="53"/>
    </location>
</feature>
<dbReference type="InterPro" id="IPR001239">
    <property type="entry name" value="Prot_inh_Kazal-m"/>
</dbReference>
<keyword evidence="2" id="KW-0722">Serine protease inhibitor</keyword>
<organism evidence="5 6">
    <name type="scientific">Anolis carolinensis</name>
    <name type="common">Green anole</name>
    <name type="synonym">American chameleon</name>
    <dbReference type="NCBI Taxonomy" id="28377"/>
    <lineage>
        <taxon>Eukaryota</taxon>
        <taxon>Metazoa</taxon>
        <taxon>Chordata</taxon>
        <taxon>Craniata</taxon>
        <taxon>Vertebrata</taxon>
        <taxon>Euteleostomi</taxon>
        <taxon>Lepidosauria</taxon>
        <taxon>Squamata</taxon>
        <taxon>Bifurcata</taxon>
        <taxon>Unidentata</taxon>
        <taxon>Episquamata</taxon>
        <taxon>Toxicofera</taxon>
        <taxon>Iguania</taxon>
        <taxon>Dactyloidae</taxon>
        <taxon>Anolis</taxon>
    </lineage>
</organism>
<dbReference type="PROSITE" id="PS51465">
    <property type="entry name" value="KAZAL_2"/>
    <property type="match status" value="1"/>
</dbReference>
<reference evidence="5" key="2">
    <citation type="submission" date="2025-08" db="UniProtKB">
        <authorList>
            <consortium name="Ensembl"/>
        </authorList>
    </citation>
    <scope>IDENTIFICATION</scope>
</reference>
<evidence type="ECO:0000313" key="6">
    <source>
        <dbReference type="Proteomes" id="UP000001646"/>
    </source>
</evidence>
<accession>G1KY96</accession>
<name>G1KY96_ANOCA</name>
<dbReference type="Proteomes" id="UP000001646">
    <property type="component" value="Chromosome 2"/>
</dbReference>
<dbReference type="Bgee" id="ENSACAG00000024493">
    <property type="expression patterns" value="Expressed in dewlap and 2 other cell types or tissues"/>
</dbReference>
<dbReference type="SUPFAM" id="SSF100895">
    <property type="entry name" value="Kazal-type serine protease inhibitors"/>
    <property type="match status" value="1"/>
</dbReference>
<dbReference type="InterPro" id="IPR002350">
    <property type="entry name" value="Kazal_dom"/>
</dbReference>
<dbReference type="InterPro" id="IPR036058">
    <property type="entry name" value="Kazal_dom_sf"/>
</dbReference>
<proteinExistence type="predicted"/>
<reference evidence="5" key="3">
    <citation type="submission" date="2025-09" db="UniProtKB">
        <authorList>
            <consortium name="Ensembl"/>
        </authorList>
    </citation>
    <scope>IDENTIFICATION</scope>
</reference>
<dbReference type="HOGENOM" id="CLU_221334_0_0_1"/>
<evidence type="ECO:0000259" key="4">
    <source>
        <dbReference type="PROSITE" id="PS51465"/>
    </source>
</evidence>
<dbReference type="GO" id="GO:0004867">
    <property type="term" value="F:serine-type endopeptidase inhibitor activity"/>
    <property type="evidence" value="ECO:0007669"/>
    <property type="project" value="UniProtKB-KW"/>
</dbReference>
<keyword evidence="1" id="KW-0646">Protease inhibitor</keyword>
<sequence>MTRLPLMLATINCNKERDPVCGTDGMTYNNECFLCAEILSSNVIGLHPGSGSLPKRRLRK</sequence>
<dbReference type="InParanoid" id="G1KY96"/>
<evidence type="ECO:0000256" key="1">
    <source>
        <dbReference type="ARBA" id="ARBA00022690"/>
    </source>
</evidence>
<dbReference type="PANTHER" id="PTHR21312:SF37">
    <property type="entry name" value="SERINE PROTEASE INHIBITOR KAZAL-TYPE 8"/>
    <property type="match status" value="1"/>
</dbReference>
<dbReference type="PRINTS" id="PR00290">
    <property type="entry name" value="KAZALINHBTR"/>
</dbReference>
<evidence type="ECO:0000256" key="3">
    <source>
        <dbReference type="ARBA" id="ARBA00023157"/>
    </source>
</evidence>
<dbReference type="Ensembl" id="ENSACAT00000028976.2">
    <property type="protein sequence ID" value="ENSACAP00000020728.2"/>
    <property type="gene ID" value="ENSACAG00000024493.2"/>
</dbReference>
<evidence type="ECO:0000313" key="5">
    <source>
        <dbReference type="Ensembl" id="ENSACAP00000020728.2"/>
    </source>
</evidence>